<reference evidence="2 3" key="1">
    <citation type="journal article" date="2013" name="Proc. Natl. Acad. Sci. U.S.A.">
        <title>Fine-scale variation in meiotic recombination in Mimulus inferred from population shotgun sequencing.</title>
        <authorList>
            <person name="Hellsten U."/>
            <person name="Wright K.M."/>
            <person name="Jenkins J."/>
            <person name="Shu S."/>
            <person name="Yuan Y."/>
            <person name="Wessler S.R."/>
            <person name="Schmutz J."/>
            <person name="Willis J.H."/>
            <person name="Rokhsar D.S."/>
        </authorList>
    </citation>
    <scope>NUCLEOTIDE SEQUENCE [LARGE SCALE GENOMIC DNA]</scope>
    <source>
        <strain evidence="3">cv. DUN x IM62</strain>
    </source>
</reference>
<dbReference type="PANTHER" id="PTHR31672">
    <property type="entry name" value="BNACNNG10540D PROTEIN"/>
    <property type="match status" value="1"/>
</dbReference>
<evidence type="ECO:0000259" key="1">
    <source>
        <dbReference type="SMART" id="SM00256"/>
    </source>
</evidence>
<keyword evidence="3" id="KW-1185">Reference proteome</keyword>
<dbReference type="InterPro" id="IPR036047">
    <property type="entry name" value="F-box-like_dom_sf"/>
</dbReference>
<dbReference type="Pfam" id="PF12937">
    <property type="entry name" value="F-box-like"/>
    <property type="match status" value="1"/>
</dbReference>
<feature type="domain" description="F-box" evidence="1">
    <location>
        <begin position="252"/>
        <end position="292"/>
    </location>
</feature>
<dbReference type="Pfam" id="PF07734">
    <property type="entry name" value="FBA_1"/>
    <property type="match status" value="1"/>
</dbReference>
<organism evidence="2 3">
    <name type="scientific">Erythranthe guttata</name>
    <name type="common">Yellow monkey flower</name>
    <name type="synonym">Mimulus guttatus</name>
    <dbReference type="NCBI Taxonomy" id="4155"/>
    <lineage>
        <taxon>Eukaryota</taxon>
        <taxon>Viridiplantae</taxon>
        <taxon>Streptophyta</taxon>
        <taxon>Embryophyta</taxon>
        <taxon>Tracheophyta</taxon>
        <taxon>Spermatophyta</taxon>
        <taxon>Magnoliopsida</taxon>
        <taxon>eudicotyledons</taxon>
        <taxon>Gunneridae</taxon>
        <taxon>Pentapetalae</taxon>
        <taxon>asterids</taxon>
        <taxon>lamiids</taxon>
        <taxon>Lamiales</taxon>
        <taxon>Phrymaceae</taxon>
        <taxon>Erythranthe</taxon>
    </lineage>
</organism>
<dbReference type="AlphaFoldDB" id="A0A022Q4G2"/>
<dbReference type="Gene3D" id="1.20.1280.50">
    <property type="match status" value="1"/>
</dbReference>
<dbReference type="Proteomes" id="UP000030748">
    <property type="component" value="Unassembled WGS sequence"/>
</dbReference>
<sequence>MSFRQRKRRMSKHAKSFRLEIEARNQIRALVVIHKPMKTSVKKRPTRILVISQRWARGDSSPFSCAESVHVADRLINVNSFNNLILATHFAHPESIIYRSVKIFVEQPLLVRKLDILTSDWIAYVIGIRYRAQRVQKKQAVDRTFNIADANAQFAAIEARKFSVSTLGVFEIESVFECENFVIVEFSTDNHSLDRFREMGIGKLANFLRILPPFWGRRRKPHKGELLRDLGFVPMREPRRNPKSEPQFFRIIPPEIVIDILSRLPIRTIAECKCVCNSWRDLLQTAEFAHTHLSKSVAGLIFGFKWDFRNLKILEFVDELGLDFESHDLHYSLLTKFNSSMGFNQRFELLSSANGLLFTRFLNPNPNPLFICNPITREYIQIPSTENSLYSNPAVITYGFGVSRKTRQYKLVRVLHEYEDYSFEKITNSVCHVYTLGAGIWRSVAYAPPFENFKRINGVFLNGNLHWLVDITDASLGIICFDLEMEVFSTFSPPRYSEKYAVVLSALGDCLCVCDNSSEDDVVIWLMKEYGDEKSWTKQFVIRKSAEFVTDSDSGPATMYPVKVFKDGDILMVWFDMYVFCYSNKTKTTIDFDMLGVYDGALGFGALLLHTPSFLSLRSFQLENVGSF</sequence>
<dbReference type="InterPro" id="IPR001810">
    <property type="entry name" value="F-box_dom"/>
</dbReference>
<dbReference type="InterPro" id="IPR050796">
    <property type="entry name" value="SCF_F-box_component"/>
</dbReference>
<dbReference type="EMBL" id="KI632191">
    <property type="protein sequence ID" value="EYU22881.1"/>
    <property type="molecule type" value="Genomic_DNA"/>
</dbReference>
<evidence type="ECO:0000313" key="2">
    <source>
        <dbReference type="EMBL" id="EYU22881.1"/>
    </source>
</evidence>
<dbReference type="SUPFAM" id="SSF81383">
    <property type="entry name" value="F-box domain"/>
    <property type="match status" value="1"/>
</dbReference>
<dbReference type="eggNOG" id="ENOG502QS4I">
    <property type="taxonomic scope" value="Eukaryota"/>
</dbReference>
<evidence type="ECO:0000313" key="3">
    <source>
        <dbReference type="Proteomes" id="UP000030748"/>
    </source>
</evidence>
<dbReference type="PANTHER" id="PTHR31672:SF13">
    <property type="entry name" value="F-BOX PROTEIN CPR30-LIKE"/>
    <property type="match status" value="1"/>
</dbReference>
<gene>
    <name evidence="2" type="ORF">MIMGU_mgv1a002886mg</name>
</gene>
<dbReference type="InterPro" id="IPR006527">
    <property type="entry name" value="F-box-assoc_dom_typ1"/>
</dbReference>
<accession>A0A022Q4G2</accession>
<dbReference type="SMART" id="SM00256">
    <property type="entry name" value="FBOX"/>
    <property type="match status" value="1"/>
</dbReference>
<dbReference type="InterPro" id="IPR017451">
    <property type="entry name" value="F-box-assoc_interact_dom"/>
</dbReference>
<name>A0A022Q4G2_ERYGU</name>
<dbReference type="STRING" id="4155.A0A022Q4G2"/>
<dbReference type="NCBIfam" id="TIGR01640">
    <property type="entry name" value="F_box_assoc_1"/>
    <property type="match status" value="1"/>
</dbReference>
<protein>
    <recommendedName>
        <fullName evidence="1">F-box domain-containing protein</fullName>
    </recommendedName>
</protein>
<proteinExistence type="predicted"/>